<dbReference type="CDD" id="cd07302">
    <property type="entry name" value="CHD"/>
    <property type="match status" value="1"/>
</dbReference>
<dbReference type="InterPro" id="IPR001054">
    <property type="entry name" value="A/G_cyclase"/>
</dbReference>
<evidence type="ECO:0000259" key="3">
    <source>
        <dbReference type="PROSITE" id="PS50125"/>
    </source>
</evidence>
<dbReference type="PROSITE" id="PS50125">
    <property type="entry name" value="GUANYLATE_CYCLASE_2"/>
    <property type="match status" value="1"/>
</dbReference>
<keyword evidence="2" id="KW-0472">Membrane</keyword>
<dbReference type="SUPFAM" id="SSF55073">
    <property type="entry name" value="Nucleotide cyclase"/>
    <property type="match status" value="1"/>
</dbReference>
<gene>
    <name evidence="4" type="primary">g4974</name>
    <name evidence="4" type="ORF">VP750_LOCUS4243</name>
</gene>
<keyword evidence="2" id="KW-1133">Transmembrane helix</keyword>
<dbReference type="EMBL" id="CAXHTA020000007">
    <property type="protein sequence ID" value="CAL5222584.1"/>
    <property type="molecule type" value="Genomic_DNA"/>
</dbReference>
<feature type="domain" description="Guanylate cyclase" evidence="3">
    <location>
        <begin position="21"/>
        <end position="148"/>
    </location>
</feature>
<dbReference type="SMART" id="SM00044">
    <property type="entry name" value="CYCc"/>
    <property type="match status" value="1"/>
</dbReference>
<keyword evidence="2" id="KW-0812">Transmembrane</keyword>
<dbReference type="Proteomes" id="UP001497392">
    <property type="component" value="Unassembled WGS sequence"/>
</dbReference>
<dbReference type="Pfam" id="PF00211">
    <property type="entry name" value="Guanylate_cyc"/>
    <property type="match status" value="1"/>
</dbReference>
<dbReference type="Gene3D" id="3.30.70.1230">
    <property type="entry name" value="Nucleotide cyclase"/>
    <property type="match status" value="1"/>
</dbReference>
<comment type="caution">
    <text evidence="4">The sequence shown here is derived from an EMBL/GenBank/DDBJ whole genome shotgun (WGS) entry which is preliminary data.</text>
</comment>
<dbReference type="PANTHER" id="PTHR45655">
    <property type="entry name" value="GUANYLATE CYCLASE SOLUBLE SUBUNIT BETA-2"/>
    <property type="match status" value="1"/>
</dbReference>
<dbReference type="PANTHER" id="PTHR45655:SF13">
    <property type="entry name" value="SOLUBLE GUANYLATE CYCLASE GCY-32-RELATED"/>
    <property type="match status" value="1"/>
</dbReference>
<keyword evidence="5" id="KW-1185">Reference proteome</keyword>
<name>A0ABP1FTX1_9CHLO</name>
<evidence type="ECO:0000256" key="1">
    <source>
        <dbReference type="SAM" id="MobiDB-lite"/>
    </source>
</evidence>
<feature type="transmembrane region" description="Helical" evidence="2">
    <location>
        <begin position="291"/>
        <end position="316"/>
    </location>
</feature>
<feature type="transmembrane region" description="Helical" evidence="2">
    <location>
        <begin position="392"/>
        <end position="420"/>
    </location>
</feature>
<feature type="transmembrane region" description="Helical" evidence="2">
    <location>
        <begin position="432"/>
        <end position="451"/>
    </location>
</feature>
<evidence type="ECO:0000313" key="5">
    <source>
        <dbReference type="Proteomes" id="UP001497392"/>
    </source>
</evidence>
<feature type="transmembrane region" description="Helical" evidence="2">
    <location>
        <begin position="248"/>
        <end position="271"/>
    </location>
</feature>
<feature type="transmembrane region" description="Helical" evidence="2">
    <location>
        <begin position="328"/>
        <end position="358"/>
    </location>
</feature>
<proteinExistence type="predicted"/>
<protein>
    <submittedName>
        <fullName evidence="4">G4974 protein</fullName>
    </submittedName>
</protein>
<feature type="region of interest" description="Disordered" evidence="1">
    <location>
        <begin position="216"/>
        <end position="240"/>
    </location>
</feature>
<accession>A0ABP1FTX1</accession>
<dbReference type="InterPro" id="IPR029787">
    <property type="entry name" value="Nucleotide_cyclase"/>
</dbReference>
<sequence length="454" mass="48151">MPIGTPQGSDPLYRRSYSNATVLICKILEFGRANASASGQQQLQWLHILHTRIDKILAGFSATKADSSGDTLTFVSGSENGGEEHAASLIGLAQALLHLCDGLSLPNDRPLCLQFSMHTGEVVSGLVGDLNMKYGVYGATVTIAKYLQRFSGPGVIVASAETVRTLPDAHTWQRSGVVKLPNDRMLEVCTLRGFSGTVQQPHGISFGLDGLFSSEGPRQEPVRPSAEAPEAGVSAREHPMRRTRRRDVAALGSITLLALLGAVCLALQGRIHGNPGPQGGAPSHAAGEAQVFRACQVIAAVLMWAGPLCFACLAPLQTYASVRDCMTVLLRCLLLVHMVSAVAAAIPGAIASIVSALLEPYREHGFNLWEVPGFLVAPAATSSLRWELGLPLMLLCFSIVLPVALKPHLWSGFAMVITLLAQDGTRFPSADFLTMILVLGVGLPALLQTLGDSP</sequence>
<evidence type="ECO:0000313" key="4">
    <source>
        <dbReference type="EMBL" id="CAL5222584.1"/>
    </source>
</evidence>
<reference evidence="4 5" key="1">
    <citation type="submission" date="2024-06" db="EMBL/GenBank/DDBJ databases">
        <authorList>
            <person name="Kraege A."/>
            <person name="Thomma B."/>
        </authorList>
    </citation>
    <scope>NUCLEOTIDE SEQUENCE [LARGE SCALE GENOMIC DNA]</scope>
</reference>
<evidence type="ECO:0000256" key="2">
    <source>
        <dbReference type="SAM" id="Phobius"/>
    </source>
</evidence>
<organism evidence="4 5">
    <name type="scientific">Coccomyxa viridis</name>
    <dbReference type="NCBI Taxonomy" id="1274662"/>
    <lineage>
        <taxon>Eukaryota</taxon>
        <taxon>Viridiplantae</taxon>
        <taxon>Chlorophyta</taxon>
        <taxon>core chlorophytes</taxon>
        <taxon>Trebouxiophyceae</taxon>
        <taxon>Trebouxiophyceae incertae sedis</taxon>
        <taxon>Coccomyxaceae</taxon>
        <taxon>Coccomyxa</taxon>
    </lineage>
</organism>